<gene>
    <name evidence="2" type="ORF">SAMN05444398_10272</name>
</gene>
<protein>
    <submittedName>
        <fullName evidence="2">Phospholipid-binding protein, PBP family</fullName>
    </submittedName>
</protein>
<dbReference type="CDD" id="cd00865">
    <property type="entry name" value="PEBP_bact_arch"/>
    <property type="match status" value="1"/>
</dbReference>
<dbReference type="SUPFAM" id="SSF49777">
    <property type="entry name" value="PEBP-like"/>
    <property type="match status" value="1"/>
</dbReference>
<keyword evidence="3" id="KW-1185">Reference proteome</keyword>
<dbReference type="AlphaFoldDB" id="A0A1M6ZVH4"/>
<keyword evidence="1" id="KW-0732">Signal</keyword>
<accession>A0A1M6ZVH4</accession>
<dbReference type="STRING" id="337701.SAMN05444398_10272"/>
<proteinExistence type="predicted"/>
<reference evidence="2 3" key="1">
    <citation type="submission" date="2016-11" db="EMBL/GenBank/DDBJ databases">
        <authorList>
            <person name="Jaros S."/>
            <person name="Januszkiewicz K."/>
            <person name="Wedrychowicz H."/>
        </authorList>
    </citation>
    <scope>NUCLEOTIDE SEQUENCE [LARGE SCALE GENOMIC DNA]</scope>
    <source>
        <strain evidence="2 3">DSM 29589</strain>
    </source>
</reference>
<sequence length="181" mass="19318">MMMNLSRTAVFSMALAAAPVVAHAFDLDSRDLREGETIRMELVNSTMGCEGLNQSPHLVWNDPPAGTQSFAITVYDPDALTGSGWWHWIVLDIPAHTRAMLAGASGYLPAPLVESLTDFGQPGYGGPCPPEGAVAHRYEFTVYAIDVPSLGLDASAMPALAGYMIHAHSLGSVTLTARYGR</sequence>
<dbReference type="RefSeq" id="WP_084728931.1">
    <property type="nucleotide sequence ID" value="NZ_BMLR01000002.1"/>
</dbReference>
<evidence type="ECO:0000313" key="3">
    <source>
        <dbReference type="Proteomes" id="UP000183974"/>
    </source>
</evidence>
<dbReference type="Proteomes" id="UP000183974">
    <property type="component" value="Unassembled WGS sequence"/>
</dbReference>
<name>A0A1M6ZVH4_9RHOB</name>
<dbReference type="OrthoDB" id="9797506at2"/>
<organism evidence="2 3">
    <name type="scientific">Roseovarius pacificus</name>
    <dbReference type="NCBI Taxonomy" id="337701"/>
    <lineage>
        <taxon>Bacteria</taxon>
        <taxon>Pseudomonadati</taxon>
        <taxon>Pseudomonadota</taxon>
        <taxon>Alphaproteobacteria</taxon>
        <taxon>Rhodobacterales</taxon>
        <taxon>Roseobacteraceae</taxon>
        <taxon>Roseovarius</taxon>
    </lineage>
</organism>
<dbReference type="Pfam" id="PF01161">
    <property type="entry name" value="PBP"/>
    <property type="match status" value="1"/>
</dbReference>
<feature type="chain" id="PRO_5013110754" evidence="1">
    <location>
        <begin position="25"/>
        <end position="181"/>
    </location>
</feature>
<evidence type="ECO:0000313" key="2">
    <source>
        <dbReference type="EMBL" id="SHL34355.1"/>
    </source>
</evidence>
<dbReference type="Gene3D" id="3.90.280.10">
    <property type="entry name" value="PEBP-like"/>
    <property type="match status" value="1"/>
</dbReference>
<dbReference type="InterPro" id="IPR005247">
    <property type="entry name" value="YbhB_YbcL/LppC-like"/>
</dbReference>
<dbReference type="PANTHER" id="PTHR30289:SF1">
    <property type="entry name" value="PEBP (PHOSPHATIDYLETHANOLAMINE-BINDING PROTEIN) FAMILY PROTEIN"/>
    <property type="match status" value="1"/>
</dbReference>
<dbReference type="EMBL" id="FRBR01000002">
    <property type="protein sequence ID" value="SHL34355.1"/>
    <property type="molecule type" value="Genomic_DNA"/>
</dbReference>
<dbReference type="PANTHER" id="PTHR30289">
    <property type="entry name" value="UNCHARACTERIZED PROTEIN YBCL-RELATED"/>
    <property type="match status" value="1"/>
</dbReference>
<evidence type="ECO:0000256" key="1">
    <source>
        <dbReference type="SAM" id="SignalP"/>
    </source>
</evidence>
<dbReference type="InterPro" id="IPR008914">
    <property type="entry name" value="PEBP"/>
</dbReference>
<feature type="signal peptide" evidence="1">
    <location>
        <begin position="1"/>
        <end position="24"/>
    </location>
</feature>
<dbReference type="InterPro" id="IPR036610">
    <property type="entry name" value="PEBP-like_sf"/>
</dbReference>
<dbReference type="NCBIfam" id="TIGR00481">
    <property type="entry name" value="YbhB/YbcL family Raf kinase inhibitor-like protein"/>
    <property type="match status" value="1"/>
</dbReference>